<proteinExistence type="predicted"/>
<name>A0ACA9M100_9GLOM</name>
<accession>A0ACA9M100</accession>
<evidence type="ECO:0000313" key="2">
    <source>
        <dbReference type="Proteomes" id="UP000789860"/>
    </source>
</evidence>
<sequence length="562" mass="65134">MSSFENEKEKETEKSLGHVNKFFEDKSSILPFSNEIPTQLIDKCERGFKFNEDKSIRQVSRKALDIDISNFNQTYRKVEETNELNYETNDNYAKQKLKHFKTSTENSQERWEMAEITLDSCVKPTNYFIEDVKNALKKSTNSDKIKELRNIIENYGSFYAFKLVFGKAIIKTKISYSRSEDVSKVHNSEAQLGGGLTQQNAELKVSNEVQSEEKSIYSNSTAKIETVGGEDYTNWEVIRYDDFHIIFDLLNCDSYKDLWKQIIDILGYRILSAGVETLNFNPRNRLPFEFGTEITKIKNLSKCHIYASIVNENENITKAFSLHVDFVDEHTPEIFVHLIRHKKGKTKVKHYKLKVCWIVVGKPADVDFDMAGTEYPVILRSYKYSGFQNKNNIMQIPVAQDIKDIPKHAETCILSTCVLESYSETNRSIDRSKPIFVGTYFSFYEKFACLYAYNSKGEASIDPQILQRFTLHFCDKKRKLSYGVDDRKKILPIKCNENLVFVNQVTYCSDKNCKHNGFINVNLHEIIYGSFDSHCMNCVNEDCEDCHMGKIAYLKFPLEVMP</sequence>
<protein>
    <submittedName>
        <fullName evidence="1">7352_t:CDS:1</fullName>
    </submittedName>
</protein>
<evidence type="ECO:0000313" key="1">
    <source>
        <dbReference type="EMBL" id="CAG8563554.1"/>
    </source>
</evidence>
<organism evidence="1 2">
    <name type="scientific">Scutellospora calospora</name>
    <dbReference type="NCBI Taxonomy" id="85575"/>
    <lineage>
        <taxon>Eukaryota</taxon>
        <taxon>Fungi</taxon>
        <taxon>Fungi incertae sedis</taxon>
        <taxon>Mucoromycota</taxon>
        <taxon>Glomeromycotina</taxon>
        <taxon>Glomeromycetes</taxon>
        <taxon>Diversisporales</taxon>
        <taxon>Gigasporaceae</taxon>
        <taxon>Scutellospora</taxon>
    </lineage>
</organism>
<keyword evidence="2" id="KW-1185">Reference proteome</keyword>
<gene>
    <name evidence="1" type="ORF">SCALOS_LOCUS5596</name>
</gene>
<dbReference type="EMBL" id="CAJVPM010009367">
    <property type="protein sequence ID" value="CAG8563554.1"/>
    <property type="molecule type" value="Genomic_DNA"/>
</dbReference>
<comment type="caution">
    <text evidence="1">The sequence shown here is derived from an EMBL/GenBank/DDBJ whole genome shotgun (WGS) entry which is preliminary data.</text>
</comment>
<dbReference type="Proteomes" id="UP000789860">
    <property type="component" value="Unassembled WGS sequence"/>
</dbReference>
<reference evidence="1" key="1">
    <citation type="submission" date="2021-06" db="EMBL/GenBank/DDBJ databases">
        <authorList>
            <person name="Kallberg Y."/>
            <person name="Tangrot J."/>
            <person name="Rosling A."/>
        </authorList>
    </citation>
    <scope>NUCLEOTIDE SEQUENCE</scope>
    <source>
        <strain evidence="1">AU212A</strain>
    </source>
</reference>